<organism evidence="1 2">
    <name type="scientific">Vicia faba</name>
    <name type="common">Broad bean</name>
    <name type="synonym">Faba vulgaris</name>
    <dbReference type="NCBI Taxonomy" id="3906"/>
    <lineage>
        <taxon>Eukaryota</taxon>
        <taxon>Viridiplantae</taxon>
        <taxon>Streptophyta</taxon>
        <taxon>Embryophyta</taxon>
        <taxon>Tracheophyta</taxon>
        <taxon>Spermatophyta</taxon>
        <taxon>Magnoliopsida</taxon>
        <taxon>eudicotyledons</taxon>
        <taxon>Gunneridae</taxon>
        <taxon>Pentapetalae</taxon>
        <taxon>rosids</taxon>
        <taxon>fabids</taxon>
        <taxon>Fabales</taxon>
        <taxon>Fabaceae</taxon>
        <taxon>Papilionoideae</taxon>
        <taxon>50 kb inversion clade</taxon>
        <taxon>NPAAA clade</taxon>
        <taxon>Hologalegina</taxon>
        <taxon>IRL clade</taxon>
        <taxon>Fabeae</taxon>
        <taxon>Vicia</taxon>
    </lineage>
</organism>
<keyword evidence="2" id="KW-1185">Reference proteome</keyword>
<sequence length="151" mass="16757">MCKMDLESRLQKLSRSPTSNIQEAFFCWLLCEQELYPFLLTALQLNLSSPTEHQHPTTAEDRIISSLSNSSLSQSANKLPRLLQSLSSTSIVKPRPVITPKSLTNSELSDLVLEPGLLLRLDAIVTDAASLESISLSKSPDMILKPVAYRF</sequence>
<dbReference type="EMBL" id="OX451737">
    <property type="protein sequence ID" value="CAI8597389.1"/>
    <property type="molecule type" value="Genomic_DNA"/>
</dbReference>
<dbReference type="AlphaFoldDB" id="A0AAV0ZGR6"/>
<accession>A0AAV0ZGR6</accession>
<protein>
    <submittedName>
        <fullName evidence="1">Uncharacterized protein</fullName>
    </submittedName>
</protein>
<evidence type="ECO:0000313" key="1">
    <source>
        <dbReference type="EMBL" id="CAI8597389.1"/>
    </source>
</evidence>
<gene>
    <name evidence="1" type="ORF">VFH_II079280</name>
</gene>
<dbReference type="Proteomes" id="UP001157006">
    <property type="component" value="Chromosome 2"/>
</dbReference>
<reference evidence="1 2" key="1">
    <citation type="submission" date="2023-01" db="EMBL/GenBank/DDBJ databases">
        <authorList>
            <person name="Kreplak J."/>
        </authorList>
    </citation>
    <scope>NUCLEOTIDE SEQUENCE [LARGE SCALE GENOMIC DNA]</scope>
</reference>
<proteinExistence type="predicted"/>
<evidence type="ECO:0000313" key="2">
    <source>
        <dbReference type="Proteomes" id="UP001157006"/>
    </source>
</evidence>
<name>A0AAV0ZGR6_VICFA</name>